<feature type="compositionally biased region" description="Basic residues" evidence="2">
    <location>
        <begin position="243"/>
        <end position="252"/>
    </location>
</feature>
<dbReference type="SMART" id="SM00312">
    <property type="entry name" value="PX"/>
    <property type="match status" value="1"/>
</dbReference>
<feature type="domain" description="RUN" evidence="4">
    <location>
        <begin position="41"/>
        <end position="195"/>
    </location>
</feature>
<dbReference type="SUPFAM" id="SSF140741">
    <property type="entry name" value="RUN domain-like"/>
    <property type="match status" value="1"/>
</dbReference>
<dbReference type="Pfam" id="PF02759">
    <property type="entry name" value="RUN"/>
    <property type="match status" value="1"/>
</dbReference>
<accession>A0AAV2RYQ9</accession>
<dbReference type="Gene3D" id="3.30.1520.10">
    <property type="entry name" value="Phox-like domain"/>
    <property type="match status" value="1"/>
</dbReference>
<feature type="compositionally biased region" description="Polar residues" evidence="2">
    <location>
        <begin position="484"/>
        <end position="500"/>
    </location>
</feature>
<proteinExistence type="predicted"/>
<feature type="compositionally biased region" description="Polar residues" evidence="2">
    <location>
        <begin position="848"/>
        <end position="861"/>
    </location>
</feature>
<evidence type="ECO:0000256" key="2">
    <source>
        <dbReference type="SAM" id="MobiDB-lite"/>
    </source>
</evidence>
<dbReference type="InterPro" id="IPR004012">
    <property type="entry name" value="Run_dom"/>
</dbReference>
<dbReference type="EMBL" id="CAXKWB010036599">
    <property type="protein sequence ID" value="CAL4148643.1"/>
    <property type="molecule type" value="Genomic_DNA"/>
</dbReference>
<feature type="coiled-coil region" evidence="1">
    <location>
        <begin position="509"/>
        <end position="596"/>
    </location>
</feature>
<dbReference type="PROSITE" id="PS50826">
    <property type="entry name" value="RUN"/>
    <property type="match status" value="1"/>
</dbReference>
<evidence type="ECO:0008006" key="7">
    <source>
        <dbReference type="Google" id="ProtNLM"/>
    </source>
</evidence>
<evidence type="ECO:0000313" key="6">
    <source>
        <dbReference type="Proteomes" id="UP001497623"/>
    </source>
</evidence>
<feature type="domain" description="PX" evidence="3">
    <location>
        <begin position="703"/>
        <end position="826"/>
    </location>
</feature>
<dbReference type="Proteomes" id="UP001497623">
    <property type="component" value="Unassembled WGS sequence"/>
</dbReference>
<reference evidence="5 6" key="1">
    <citation type="submission" date="2024-05" db="EMBL/GenBank/DDBJ databases">
        <authorList>
            <person name="Wallberg A."/>
        </authorList>
    </citation>
    <scope>NUCLEOTIDE SEQUENCE [LARGE SCALE GENOMIC DNA]</scope>
</reference>
<evidence type="ECO:0000259" key="3">
    <source>
        <dbReference type="PROSITE" id="PS50195"/>
    </source>
</evidence>
<dbReference type="Gene3D" id="1.20.58.900">
    <property type="match status" value="1"/>
</dbReference>
<dbReference type="Pfam" id="PF00787">
    <property type="entry name" value="PX"/>
    <property type="match status" value="1"/>
</dbReference>
<evidence type="ECO:0000256" key="1">
    <source>
        <dbReference type="SAM" id="Coils"/>
    </source>
</evidence>
<dbReference type="InterPro" id="IPR037916">
    <property type="entry name" value="SNX29_PX"/>
</dbReference>
<comment type="caution">
    <text evidence="5">The sequence shown here is derived from an EMBL/GenBank/DDBJ whole genome shotgun (WGS) entry which is preliminary data.</text>
</comment>
<dbReference type="CDD" id="cd17689">
    <property type="entry name" value="RUN_SNX29"/>
    <property type="match status" value="1"/>
</dbReference>
<dbReference type="CDD" id="cd07277">
    <property type="entry name" value="PX_RUN"/>
    <property type="match status" value="1"/>
</dbReference>
<dbReference type="SUPFAM" id="SSF64268">
    <property type="entry name" value="PX domain"/>
    <property type="match status" value="1"/>
</dbReference>
<dbReference type="InterPro" id="IPR037213">
    <property type="entry name" value="Run_dom_sf"/>
</dbReference>
<dbReference type="PANTHER" id="PTHR47194">
    <property type="entry name" value="SORTING NEXIN-29-RELATED"/>
    <property type="match status" value="1"/>
</dbReference>
<dbReference type="PROSITE" id="PS50195">
    <property type="entry name" value="PX"/>
    <property type="match status" value="1"/>
</dbReference>
<dbReference type="SMART" id="SM00593">
    <property type="entry name" value="RUN"/>
    <property type="match status" value="1"/>
</dbReference>
<protein>
    <recommendedName>
        <fullName evidence="7">Sorting nexin-29</fullName>
    </recommendedName>
</protein>
<feature type="non-terminal residue" evidence="5">
    <location>
        <position position="861"/>
    </location>
</feature>
<dbReference type="GO" id="GO:0035091">
    <property type="term" value="F:phosphatidylinositol binding"/>
    <property type="evidence" value="ECO:0007669"/>
    <property type="project" value="InterPro"/>
</dbReference>
<dbReference type="InterPro" id="IPR036871">
    <property type="entry name" value="PX_dom_sf"/>
</dbReference>
<evidence type="ECO:0000313" key="5">
    <source>
        <dbReference type="EMBL" id="CAL4148643.1"/>
    </source>
</evidence>
<keyword evidence="1" id="KW-0175">Coiled coil</keyword>
<gene>
    <name evidence="5" type="ORF">MNOR_LOCUS30267</name>
</gene>
<name>A0AAV2RYQ9_MEGNR</name>
<dbReference type="InterPro" id="IPR047329">
    <property type="entry name" value="RUN_SNX29"/>
</dbReference>
<feature type="region of interest" description="Disordered" evidence="2">
    <location>
        <begin position="450"/>
        <end position="500"/>
    </location>
</feature>
<organism evidence="5 6">
    <name type="scientific">Meganyctiphanes norvegica</name>
    <name type="common">Northern krill</name>
    <name type="synonym">Thysanopoda norvegica</name>
    <dbReference type="NCBI Taxonomy" id="48144"/>
    <lineage>
        <taxon>Eukaryota</taxon>
        <taxon>Metazoa</taxon>
        <taxon>Ecdysozoa</taxon>
        <taxon>Arthropoda</taxon>
        <taxon>Crustacea</taxon>
        <taxon>Multicrustacea</taxon>
        <taxon>Malacostraca</taxon>
        <taxon>Eumalacostraca</taxon>
        <taxon>Eucarida</taxon>
        <taxon>Euphausiacea</taxon>
        <taxon>Euphausiidae</taxon>
        <taxon>Meganyctiphanes</taxon>
    </lineage>
</organism>
<feature type="region of interest" description="Disordered" evidence="2">
    <location>
        <begin position="823"/>
        <end position="861"/>
    </location>
</feature>
<dbReference type="AlphaFoldDB" id="A0AAV2RYQ9"/>
<evidence type="ECO:0000259" key="4">
    <source>
        <dbReference type="PROSITE" id="PS50826"/>
    </source>
</evidence>
<keyword evidence="6" id="KW-1185">Reference proteome</keyword>
<dbReference type="InterPro" id="IPR001683">
    <property type="entry name" value="PX_dom"/>
</dbReference>
<feature type="compositionally biased region" description="Low complexity" evidence="2">
    <location>
        <begin position="472"/>
        <end position="483"/>
    </location>
</feature>
<feature type="region of interest" description="Disordered" evidence="2">
    <location>
        <begin position="200"/>
        <end position="270"/>
    </location>
</feature>
<sequence length="861" mass="95750">MASAPPNHDDHEKQREQLLADLLSDVKGCQVRFGGRSELAIELDPRVACLCSSLEASLSHGLKQREPSRGLAAIKQVRNIVSSGLNLHLTLPGSEPEKPVLWWYVRELLTRHEYERFLLLKNVSTDLGRGRAWIRSLLNEHALERYMHILTSDNEMLCAWYEPWSLLRDQERAAMLPNLAAGLDSILFAINIDNCELSDDGGVSPGEGGSSPPEAVVKTDPEPAYATVNKTPVSDVPPTSRKREMKKRKKKIPSQLVSFDEEELPREGSAVPSALNSPLYHSAPTTCLSSPAPNTGGSATPMADKLHKLVCQRELEQAKEALKKQKKKNSPKVDDVVACDLVSKNNDSAGLEESLEDNTPYHQLLEKVLPTSPTEKSSTSKIWEGSQNLLVPDGGKEGGSLDFDASSYKSNVSNLSLDSYQSSECDTAIIYPHLSDDFRGMMTFNLSGNSATGETQISDDDRSSYCAEDLNGSMSSGSAGSHGDNTAMSTTSPSGVGANSTAISSSLSVNELRNAVLEIGRARDAAEEKRREVEAALAQEMEASSTLRAEAALSGNKHSDSLDRLNTRINGLTRENELLKHQLKKYIGAVQLLRRENGSDGDTSIIPQPKPQPDYRDYHEEATAYEGKLIQVAEMHGELMEFNERLQRHLRIRESQVRRFREELTDLRGPLPDDAEDDEFDCDDSTSVTSDLDTMSLSTASRTLVNIWIPTAFLSGTSADVHHVYQIYLRIRDDEWNVYRRYAQFYELHQKLRKKDSVFKTFDFPQKKTFGSKDTGVVEERRVRLQKYLRQVVNHTFASNPQLGASPDKQTLTELLPFLVDAQQNSSETTSSRPPRRLLPRFSSGRLNQSQMPNTPQYNGL</sequence>
<dbReference type="PANTHER" id="PTHR47194:SF3">
    <property type="entry name" value="SORTING NEXIN 29"/>
    <property type="match status" value="1"/>
</dbReference>